<sequence>MSERKRGLGRGLSALMADIPDAGPDGVPARPDRVVAIERIVPNPDQPRRRFDEDALEELAASIRSKGVIQPLIVRAKGEGYEIVAGERRWRAAQRAQVHELPVVVREFDDTEVLEVAIIENVQRADLNPLEEAAGYRALMDRFGHTQEQLAEAMGKSRSHLANLLRLLNLPGPVQHMVRDGQLSMGHARVLAGNENATILAHDAATKGWSVRQLEAKAKAAGGGGTAKRGGQGITKRKDADVIALEEELSGALGMKVEVETGKDDNGRVVIHYDGMGALDDLVAHLGVFSLGE</sequence>
<dbReference type="FunFam" id="3.90.1530.30:FF:000001">
    <property type="entry name" value="Chromosome partitioning protein ParB"/>
    <property type="match status" value="1"/>
</dbReference>
<dbReference type="Pfam" id="PF17762">
    <property type="entry name" value="HTH_ParB"/>
    <property type="match status" value="1"/>
</dbReference>
<dbReference type="GO" id="GO:0003677">
    <property type="term" value="F:DNA binding"/>
    <property type="evidence" value="ECO:0007669"/>
    <property type="project" value="UniProtKB-KW"/>
</dbReference>
<dbReference type="InterPro" id="IPR057240">
    <property type="entry name" value="ParB_dimer_C"/>
</dbReference>
<dbReference type="PANTHER" id="PTHR33375">
    <property type="entry name" value="CHROMOSOME-PARTITIONING PROTEIN PARB-RELATED"/>
    <property type="match status" value="1"/>
</dbReference>
<dbReference type="InterPro" id="IPR041468">
    <property type="entry name" value="HTH_ParB/Spo0J"/>
</dbReference>
<dbReference type="Gene3D" id="3.90.1530.30">
    <property type="match status" value="1"/>
</dbReference>
<evidence type="ECO:0000313" key="7">
    <source>
        <dbReference type="Proteomes" id="UP000238801"/>
    </source>
</evidence>
<dbReference type="Gene3D" id="1.10.10.2830">
    <property type="match status" value="1"/>
</dbReference>
<dbReference type="InterPro" id="IPR036086">
    <property type="entry name" value="ParB/Sulfiredoxin_sf"/>
</dbReference>
<gene>
    <name evidence="6" type="ORF">BCF33_1988</name>
</gene>
<keyword evidence="2" id="KW-0159">Chromosome partition</keyword>
<reference evidence="6 7" key="1">
    <citation type="submission" date="2018-03" db="EMBL/GenBank/DDBJ databases">
        <title>Genomic Encyclopedia of Archaeal and Bacterial Type Strains, Phase II (KMG-II): from individual species to whole genera.</title>
        <authorList>
            <person name="Goeker M."/>
        </authorList>
    </citation>
    <scope>NUCLEOTIDE SEQUENCE [LARGE SCALE GENOMIC DNA]</scope>
    <source>
        <strain evidence="6 7">DSM 29318</strain>
    </source>
</reference>
<dbReference type="SUPFAM" id="SSF110849">
    <property type="entry name" value="ParB/Sulfiredoxin"/>
    <property type="match status" value="1"/>
</dbReference>
<dbReference type="GO" id="GO:0045881">
    <property type="term" value="P:positive regulation of sporulation resulting in formation of a cellular spore"/>
    <property type="evidence" value="ECO:0007669"/>
    <property type="project" value="TreeGrafter"/>
</dbReference>
<dbReference type="Pfam" id="PF02195">
    <property type="entry name" value="ParB_N"/>
    <property type="match status" value="1"/>
</dbReference>
<comment type="function">
    <text evidence="4">Involved in chromosome partition. Localize to both poles of the predivisional cell following completion of DNA replication. Binds to the DNA origin of replication.</text>
</comment>
<name>A0A2T0X2E0_9RHOB</name>
<protein>
    <submittedName>
        <fullName evidence="6">ParB family chromosome partitioning protein</fullName>
    </submittedName>
</protein>
<proteinExistence type="inferred from homology"/>
<evidence type="ECO:0000256" key="1">
    <source>
        <dbReference type="ARBA" id="ARBA00006295"/>
    </source>
</evidence>
<dbReference type="AlphaFoldDB" id="A0A2T0X2E0"/>
<comment type="caution">
    <text evidence="6">The sequence shown here is derived from an EMBL/GenBank/DDBJ whole genome shotgun (WGS) entry which is preliminary data.</text>
</comment>
<keyword evidence="3" id="KW-0238">DNA-binding</keyword>
<comment type="similarity">
    <text evidence="1">Belongs to the ParB family.</text>
</comment>
<dbReference type="RefSeq" id="WP_425432766.1">
    <property type="nucleotide sequence ID" value="NZ_PVTT01000002.1"/>
</dbReference>
<organism evidence="6 7">
    <name type="scientific">Hasllibacter halocynthiae</name>
    <dbReference type="NCBI Taxonomy" id="595589"/>
    <lineage>
        <taxon>Bacteria</taxon>
        <taxon>Pseudomonadati</taxon>
        <taxon>Pseudomonadota</taxon>
        <taxon>Alphaproteobacteria</taxon>
        <taxon>Rhodobacterales</taxon>
        <taxon>Roseobacteraceae</taxon>
        <taxon>Hasllibacter</taxon>
    </lineage>
</organism>
<dbReference type="InterPro" id="IPR003115">
    <property type="entry name" value="ParB_N"/>
</dbReference>
<evidence type="ECO:0000256" key="4">
    <source>
        <dbReference type="ARBA" id="ARBA00025472"/>
    </source>
</evidence>
<dbReference type="SMART" id="SM00470">
    <property type="entry name" value="ParB"/>
    <property type="match status" value="1"/>
</dbReference>
<dbReference type="SUPFAM" id="SSF109709">
    <property type="entry name" value="KorB DNA-binding domain-like"/>
    <property type="match status" value="1"/>
</dbReference>
<dbReference type="GO" id="GO:0005694">
    <property type="term" value="C:chromosome"/>
    <property type="evidence" value="ECO:0007669"/>
    <property type="project" value="TreeGrafter"/>
</dbReference>
<dbReference type="CDD" id="cd16393">
    <property type="entry name" value="SPO0J_N"/>
    <property type="match status" value="1"/>
</dbReference>
<keyword evidence="7" id="KW-1185">Reference proteome</keyword>
<dbReference type="Pfam" id="PF23552">
    <property type="entry name" value="ParB_C"/>
    <property type="match status" value="1"/>
</dbReference>
<dbReference type="Proteomes" id="UP000238801">
    <property type="component" value="Unassembled WGS sequence"/>
</dbReference>
<dbReference type="PANTHER" id="PTHR33375:SF1">
    <property type="entry name" value="CHROMOSOME-PARTITIONING PROTEIN PARB-RELATED"/>
    <property type="match status" value="1"/>
</dbReference>
<evidence type="ECO:0000256" key="3">
    <source>
        <dbReference type="ARBA" id="ARBA00023125"/>
    </source>
</evidence>
<dbReference type="EMBL" id="PVTT01000002">
    <property type="protein sequence ID" value="PRY93122.1"/>
    <property type="molecule type" value="Genomic_DNA"/>
</dbReference>
<feature type="domain" description="ParB-like N-terminal" evidence="5">
    <location>
        <begin position="33"/>
        <end position="122"/>
    </location>
</feature>
<dbReference type="NCBIfam" id="TIGR00180">
    <property type="entry name" value="parB_part"/>
    <property type="match status" value="1"/>
</dbReference>
<dbReference type="FunFam" id="1.10.10.2830:FF:000001">
    <property type="entry name" value="Chromosome partitioning protein ParB"/>
    <property type="match status" value="1"/>
</dbReference>
<evidence type="ECO:0000313" key="6">
    <source>
        <dbReference type="EMBL" id="PRY93122.1"/>
    </source>
</evidence>
<dbReference type="InterPro" id="IPR004437">
    <property type="entry name" value="ParB/RepB/Spo0J"/>
</dbReference>
<dbReference type="GO" id="GO:0007059">
    <property type="term" value="P:chromosome segregation"/>
    <property type="evidence" value="ECO:0007669"/>
    <property type="project" value="UniProtKB-KW"/>
</dbReference>
<evidence type="ECO:0000256" key="2">
    <source>
        <dbReference type="ARBA" id="ARBA00022829"/>
    </source>
</evidence>
<accession>A0A2T0X2E0</accession>
<dbReference type="InterPro" id="IPR050336">
    <property type="entry name" value="Chromosome_partition/occlusion"/>
</dbReference>
<evidence type="ECO:0000259" key="5">
    <source>
        <dbReference type="SMART" id="SM00470"/>
    </source>
</evidence>